<dbReference type="InterPro" id="IPR005804">
    <property type="entry name" value="FA_desaturase_dom"/>
</dbReference>
<evidence type="ECO:0000313" key="11">
    <source>
        <dbReference type="RefSeq" id="XP_002736866.1"/>
    </source>
</evidence>
<organism evidence="10 11">
    <name type="scientific">Saccoglossus kowalevskii</name>
    <name type="common">Acorn worm</name>
    <dbReference type="NCBI Taxonomy" id="10224"/>
    <lineage>
        <taxon>Eukaryota</taxon>
        <taxon>Metazoa</taxon>
        <taxon>Hemichordata</taxon>
        <taxon>Enteropneusta</taxon>
        <taxon>Harrimaniidae</taxon>
        <taxon>Saccoglossus</taxon>
    </lineage>
</organism>
<dbReference type="PIRSF" id="PIRSF015921">
    <property type="entry name" value="FA_sphinglp_des"/>
    <property type="match status" value="1"/>
</dbReference>
<proteinExistence type="inferred from homology"/>
<dbReference type="PANTHER" id="PTHR19353">
    <property type="entry name" value="FATTY ACID DESATURASE 2"/>
    <property type="match status" value="1"/>
</dbReference>
<dbReference type="CDD" id="cd03506">
    <property type="entry name" value="Delta6-FADS-like"/>
    <property type="match status" value="1"/>
</dbReference>
<dbReference type="PROSITE" id="PS50255">
    <property type="entry name" value="CYTOCHROME_B5_2"/>
    <property type="match status" value="1"/>
</dbReference>
<dbReference type="InterPro" id="IPR001199">
    <property type="entry name" value="Cyt_B5-like_heme/steroid-bd"/>
</dbReference>
<protein>
    <submittedName>
        <fullName evidence="11">Fatty acid desaturase 2-like</fullName>
    </submittedName>
</protein>
<sequence length="444" mass="52453">MGKGGDKAGNADIQKTYTWDEIRKHHSRDDQWIVIEGEVFDVSRWSRIHPGGSKVISHYAGQDASNVFGAFHKPQDLQKVRKYMKPILIGRVAPDQMNIADIDKDFKELKQRAVKMNLFKPSYFFFFMQFAMIMALQTIAYLNFIYNGVHWYTFIVTTLLWGTAQAQGGWLQHDFGHISVFDNTNLNRWVQRIFTGAFKGGSGLWWNHMHNQHHAKPNVMDKDPDVRIEMLFVVGDKMPLKVAEKKSYILPYNWQHKYFPLIGPPLLFPVYFQLTIARYFWQRKNTMKVEIFLFSLYYISLCYIFVPIIGILGTLLFYELTRVIESSWFTWVAQSNHIPMTIDQDLERPWVPLQMHATRNLQKSPFNDWFTGHLNFQIEHHLFPTMPRHNLYKIKPYVKELCLKHGIDYQEVSLSRAFKDILSSLRHSGELWFDAYYNLHDKHD</sequence>
<dbReference type="Proteomes" id="UP000694865">
    <property type="component" value="Unplaced"/>
</dbReference>
<dbReference type="SMART" id="SM01117">
    <property type="entry name" value="Cyt-b5"/>
    <property type="match status" value="1"/>
</dbReference>
<evidence type="ECO:0000256" key="2">
    <source>
        <dbReference type="ARBA" id="ARBA00009295"/>
    </source>
</evidence>
<evidence type="ECO:0000256" key="5">
    <source>
        <dbReference type="ARBA" id="ARBA00023002"/>
    </source>
</evidence>
<dbReference type="GeneID" id="100377526"/>
<feature type="domain" description="Cytochrome b5 heme-binding" evidence="9">
    <location>
        <begin position="14"/>
        <end position="93"/>
    </location>
</feature>
<dbReference type="InterPro" id="IPR036400">
    <property type="entry name" value="Cyt_B5-like_heme/steroid_sf"/>
</dbReference>
<evidence type="ECO:0000313" key="10">
    <source>
        <dbReference type="Proteomes" id="UP000694865"/>
    </source>
</evidence>
<keyword evidence="7 8" id="KW-0472">Membrane</keyword>
<keyword evidence="3 8" id="KW-0812">Transmembrane</keyword>
<dbReference type="PANTHER" id="PTHR19353:SF88">
    <property type="entry name" value="DELTA(5) FATTY ACID DESATURASE FAT-4"/>
    <property type="match status" value="1"/>
</dbReference>
<name>A0ABM0GT93_SACKO</name>
<gene>
    <name evidence="11" type="primary">LOC100377526</name>
</gene>
<dbReference type="InterPro" id="IPR012171">
    <property type="entry name" value="Fatty_acid_desaturase"/>
</dbReference>
<keyword evidence="6" id="KW-0443">Lipid metabolism</keyword>
<evidence type="ECO:0000256" key="3">
    <source>
        <dbReference type="ARBA" id="ARBA00022692"/>
    </source>
</evidence>
<comment type="subcellular location">
    <subcellularLocation>
        <location evidence="1">Membrane</location>
        <topology evidence="1">Multi-pass membrane protein</topology>
    </subcellularLocation>
</comment>
<evidence type="ECO:0000256" key="4">
    <source>
        <dbReference type="ARBA" id="ARBA00022989"/>
    </source>
</evidence>
<dbReference type="SUPFAM" id="SSF55856">
    <property type="entry name" value="Cytochrome b5-like heme/steroid binding domain"/>
    <property type="match status" value="1"/>
</dbReference>
<accession>A0ABM0GT93</accession>
<dbReference type="Pfam" id="PF00173">
    <property type="entry name" value="Cyt-b5"/>
    <property type="match status" value="1"/>
</dbReference>
<comment type="similarity">
    <text evidence="2">Belongs to the fatty acid desaturase type 1 family.</text>
</comment>
<feature type="transmembrane region" description="Helical" evidence="8">
    <location>
        <begin position="123"/>
        <end position="146"/>
    </location>
</feature>
<reference evidence="11" key="1">
    <citation type="submission" date="2025-08" db="UniProtKB">
        <authorList>
            <consortium name="RefSeq"/>
        </authorList>
    </citation>
    <scope>IDENTIFICATION</scope>
    <source>
        <tissue evidence="11">Testes</tissue>
    </source>
</reference>
<evidence type="ECO:0000256" key="1">
    <source>
        <dbReference type="ARBA" id="ARBA00004141"/>
    </source>
</evidence>
<evidence type="ECO:0000259" key="9">
    <source>
        <dbReference type="PROSITE" id="PS50255"/>
    </source>
</evidence>
<dbReference type="Gene3D" id="3.10.120.10">
    <property type="entry name" value="Cytochrome b5-like heme/steroid binding domain"/>
    <property type="match status" value="1"/>
</dbReference>
<dbReference type="Pfam" id="PF00487">
    <property type="entry name" value="FA_desaturase"/>
    <property type="match status" value="1"/>
</dbReference>
<keyword evidence="5" id="KW-0560">Oxidoreductase</keyword>
<feature type="transmembrane region" description="Helical" evidence="8">
    <location>
        <begin position="293"/>
        <end position="318"/>
    </location>
</feature>
<keyword evidence="4 8" id="KW-1133">Transmembrane helix</keyword>
<evidence type="ECO:0000256" key="7">
    <source>
        <dbReference type="ARBA" id="ARBA00023136"/>
    </source>
</evidence>
<evidence type="ECO:0000256" key="6">
    <source>
        <dbReference type="ARBA" id="ARBA00023098"/>
    </source>
</evidence>
<evidence type="ECO:0000256" key="8">
    <source>
        <dbReference type="SAM" id="Phobius"/>
    </source>
</evidence>
<dbReference type="RefSeq" id="XP_002736866.1">
    <property type="nucleotide sequence ID" value="XM_002736820.2"/>
</dbReference>
<feature type="transmembrane region" description="Helical" evidence="8">
    <location>
        <begin position="258"/>
        <end position="281"/>
    </location>
</feature>
<keyword evidence="10" id="KW-1185">Reference proteome</keyword>